<reference evidence="4" key="3">
    <citation type="submission" date="2020-05" db="EMBL/GenBank/DDBJ databases">
        <title>Electrophorus electricus (electric eel) genome, fEleEle1, primary haplotype.</title>
        <authorList>
            <person name="Myers G."/>
            <person name="Meyer A."/>
            <person name="Fedrigo O."/>
            <person name="Formenti G."/>
            <person name="Rhie A."/>
            <person name="Tracey A."/>
            <person name="Sims Y."/>
            <person name="Jarvis E.D."/>
        </authorList>
    </citation>
    <scope>NUCLEOTIDE SEQUENCE [LARGE SCALE GENOMIC DNA]</scope>
</reference>
<reference evidence="5" key="2">
    <citation type="journal article" date="2017" name="Sci. Adv.">
        <title>A tail of two voltages: Proteomic comparison of the three electric organs of the electric eel.</title>
        <authorList>
            <person name="Traeger L.L."/>
            <person name="Sabat G."/>
            <person name="Barrett-Wilt G.A."/>
            <person name="Wells G.B."/>
            <person name="Sussman M.R."/>
        </authorList>
    </citation>
    <scope>NUCLEOTIDE SEQUENCE [LARGE SCALE GENOMIC DNA]</scope>
</reference>
<dbReference type="InterPro" id="IPR002413">
    <property type="entry name" value="V5_allergen-like"/>
</dbReference>
<protein>
    <recommendedName>
        <fullName evidence="3">SCP domain-containing protein</fullName>
    </recommendedName>
</protein>
<evidence type="ECO:0000256" key="1">
    <source>
        <dbReference type="ARBA" id="ARBA00009923"/>
    </source>
</evidence>
<dbReference type="PANTHER" id="PTHR10334">
    <property type="entry name" value="CYSTEINE-RICH SECRETORY PROTEIN-RELATED"/>
    <property type="match status" value="1"/>
</dbReference>
<keyword evidence="5" id="KW-1185">Reference proteome</keyword>
<dbReference type="PROSITE" id="PS01009">
    <property type="entry name" value="CRISP_1"/>
    <property type="match status" value="1"/>
</dbReference>
<gene>
    <name evidence="4" type="primary">glipr1b</name>
</gene>
<dbReference type="AlphaFoldDB" id="A0A4W4EPU5"/>
<evidence type="ECO:0000313" key="4">
    <source>
        <dbReference type="Ensembl" id="ENSEEEP00000014217.1"/>
    </source>
</evidence>
<evidence type="ECO:0000256" key="2">
    <source>
        <dbReference type="SAM" id="SignalP"/>
    </source>
</evidence>
<dbReference type="Pfam" id="PF00188">
    <property type="entry name" value="CAP"/>
    <property type="match status" value="1"/>
</dbReference>
<keyword evidence="2" id="KW-0732">Signal</keyword>
<dbReference type="STRING" id="8005.ENSEEEP00000014217"/>
<reference evidence="4" key="4">
    <citation type="submission" date="2025-08" db="UniProtKB">
        <authorList>
            <consortium name="Ensembl"/>
        </authorList>
    </citation>
    <scope>IDENTIFICATION</scope>
</reference>
<evidence type="ECO:0000313" key="5">
    <source>
        <dbReference type="Proteomes" id="UP000314983"/>
    </source>
</evidence>
<reference evidence="4" key="5">
    <citation type="submission" date="2025-09" db="UniProtKB">
        <authorList>
            <consortium name="Ensembl"/>
        </authorList>
    </citation>
    <scope>IDENTIFICATION</scope>
</reference>
<dbReference type="InterPro" id="IPR018244">
    <property type="entry name" value="Allrgn_V5/Tpx1_CS"/>
</dbReference>
<evidence type="ECO:0000259" key="3">
    <source>
        <dbReference type="SMART" id="SM00198"/>
    </source>
</evidence>
<dbReference type="PRINTS" id="PR00838">
    <property type="entry name" value="V5ALLERGEN"/>
</dbReference>
<feature type="signal peptide" evidence="2">
    <location>
        <begin position="1"/>
        <end position="23"/>
    </location>
</feature>
<dbReference type="InterPro" id="IPR035940">
    <property type="entry name" value="CAP_sf"/>
</dbReference>
<feature type="chain" id="PRO_5021467836" description="SCP domain-containing protein" evidence="2">
    <location>
        <begin position="24"/>
        <end position="319"/>
    </location>
</feature>
<accession>A0A4W4EPU5</accession>
<dbReference type="InterPro" id="IPR014044">
    <property type="entry name" value="CAP_dom"/>
</dbReference>
<dbReference type="GO" id="GO:0005576">
    <property type="term" value="C:extracellular region"/>
    <property type="evidence" value="ECO:0007669"/>
    <property type="project" value="InterPro"/>
</dbReference>
<proteinExistence type="inferred from homology"/>
<dbReference type="SMART" id="SM00198">
    <property type="entry name" value="SCP"/>
    <property type="match status" value="1"/>
</dbReference>
<dbReference type="PRINTS" id="PR00837">
    <property type="entry name" value="V5TPXLIKE"/>
</dbReference>
<dbReference type="Proteomes" id="UP000314983">
    <property type="component" value="Chromosome 4"/>
</dbReference>
<dbReference type="InterPro" id="IPR001283">
    <property type="entry name" value="CRISP-related"/>
</dbReference>
<reference evidence="5" key="1">
    <citation type="journal article" date="2014" name="Science">
        <title>Nonhuman genetics. Genomic basis for the convergent evolution of electric organs.</title>
        <authorList>
            <person name="Gallant J.R."/>
            <person name="Traeger L.L."/>
            <person name="Volkening J.D."/>
            <person name="Moffett H."/>
            <person name="Chen P.H."/>
            <person name="Novina C.D."/>
            <person name="Phillips G.N.Jr."/>
            <person name="Anand R."/>
            <person name="Wells G.B."/>
            <person name="Pinch M."/>
            <person name="Guth R."/>
            <person name="Unguez G.A."/>
            <person name="Albert J.S."/>
            <person name="Zakon H.H."/>
            <person name="Samanta M.P."/>
            <person name="Sussman M.R."/>
        </authorList>
    </citation>
    <scope>NUCLEOTIDE SEQUENCE [LARGE SCALE GENOMIC DNA]</scope>
</reference>
<dbReference type="Gene3D" id="3.40.33.10">
    <property type="entry name" value="CAP"/>
    <property type="match status" value="1"/>
</dbReference>
<sequence length="319" mass="35658">MDLSSCLALWISTLLASSSGALSHVLPDIADPEFIRRCVQAHNVYRSRANPPAANMRLMSWDDSLARGARSWARHCKASHNPVLQQVGRSHPEFRRVGENIWLGAPYSAFTVESAIHTWNKEGADYTHQNQSCARICGHYTQLMWATSYKIGCAVHVCSRGIDNFSTNPESTIFVCDYGDAGNVFGFPPYIVGLACSSCGAEKCKDKLCSKKNCKTCLHVSELHLSEYFHHIPIATRHSSIFTTLSKNNLNVHYIQKQGEAQILSLLFFNLYKCITYICSYFQQLIQTATKIRVCIVHCTNQLLNLISSTTVLLCTTLP</sequence>
<name>A0A4W4EPU5_ELEEL</name>
<dbReference type="Ensembl" id="ENSEEET00000014390.2">
    <property type="protein sequence ID" value="ENSEEEP00000014217.1"/>
    <property type="gene ID" value="ENSEEEG00000007062.2"/>
</dbReference>
<organism evidence="4 5">
    <name type="scientific">Electrophorus electricus</name>
    <name type="common">Electric eel</name>
    <name type="synonym">Gymnotus electricus</name>
    <dbReference type="NCBI Taxonomy" id="8005"/>
    <lineage>
        <taxon>Eukaryota</taxon>
        <taxon>Metazoa</taxon>
        <taxon>Chordata</taxon>
        <taxon>Craniata</taxon>
        <taxon>Vertebrata</taxon>
        <taxon>Euteleostomi</taxon>
        <taxon>Actinopterygii</taxon>
        <taxon>Neopterygii</taxon>
        <taxon>Teleostei</taxon>
        <taxon>Ostariophysi</taxon>
        <taxon>Gymnotiformes</taxon>
        <taxon>Gymnotoidei</taxon>
        <taxon>Gymnotidae</taxon>
        <taxon>Electrophorus</taxon>
    </lineage>
</organism>
<dbReference type="GeneTree" id="ENSGT00940000165467"/>
<feature type="domain" description="SCP" evidence="3">
    <location>
        <begin position="33"/>
        <end position="186"/>
    </location>
</feature>
<dbReference type="SUPFAM" id="SSF55797">
    <property type="entry name" value="PR-1-like"/>
    <property type="match status" value="1"/>
</dbReference>
<comment type="similarity">
    <text evidence="1">Belongs to the CRISP family.</text>
</comment>